<gene>
    <name evidence="8" type="ORF">H7U22_07410</name>
</gene>
<dbReference type="Pfam" id="PF14322">
    <property type="entry name" value="SusD-like_3"/>
    <property type="match status" value="1"/>
</dbReference>
<feature type="domain" description="SusD-like N-terminal" evidence="7">
    <location>
        <begin position="34"/>
        <end position="224"/>
    </location>
</feature>
<accession>A0ABR7KQH4</accession>
<evidence type="ECO:0000256" key="5">
    <source>
        <dbReference type="ARBA" id="ARBA00023237"/>
    </source>
</evidence>
<reference evidence="8 9" key="1">
    <citation type="submission" date="2020-08" db="EMBL/GenBank/DDBJ databases">
        <authorList>
            <person name="Sun Q."/>
            <person name="Inoue M."/>
        </authorList>
    </citation>
    <scope>NUCLEOTIDE SEQUENCE [LARGE SCALE GENOMIC DNA]</scope>
    <source>
        <strain evidence="8 9">CCM 8938</strain>
    </source>
</reference>
<keyword evidence="5" id="KW-0998">Cell outer membrane</keyword>
<name>A0ABR7KQH4_9SPHI</name>
<dbReference type="RefSeq" id="WP_187070722.1">
    <property type="nucleotide sequence ID" value="NZ_JACRYL010000005.1"/>
</dbReference>
<dbReference type="Gene3D" id="1.25.40.900">
    <property type="match status" value="1"/>
</dbReference>
<dbReference type="InterPro" id="IPR033985">
    <property type="entry name" value="SusD-like_N"/>
</dbReference>
<evidence type="ECO:0000256" key="2">
    <source>
        <dbReference type="ARBA" id="ARBA00006275"/>
    </source>
</evidence>
<keyword evidence="9" id="KW-1185">Reference proteome</keyword>
<comment type="caution">
    <text evidence="8">The sequence shown here is derived from an EMBL/GenBank/DDBJ whole genome shotgun (WGS) entry which is preliminary data.</text>
</comment>
<keyword evidence="4" id="KW-0472">Membrane</keyword>
<sequence>MKKILLTFGIAAILISGCKKDLTLYPYNQVETTQAFNTEADVALAVNGMYAGLRTSTSYWVSGTFNILPDVLADNLVLNPLGRLSLKQPFYEWRYTGESTSGLFTSGYNIARRANAIMENIGKLPTTTATNNARGEALAIRALIYFDMTRLYSKTYTNATDADLTIPYVTTTDPTITPAKESLKGVYDKIIADLTTAEGLINTSNGVGRLNKVSVAGLLSRVYLYKGDNANTIAAATRALGATPSIGSLTTFPQIWTDATETGVLFKIKNTSVDNINAQGVNYYQVTGGLKKSEYVVDYTFFQLFASNDIRKTVYTETSLYAGTNMNHVIKYVGRAGQPAGVVDGKVLRSAEVLLNRMEAEYYTNPTAALADLVLLKTNRYTGYVAEVLAGPALLAEIQKQRRLEMAFEGDRFFDLKRLNLPVQRDAVHGQNADGTGTPPVFSSLPLGDKRFLLPYPQSELNFNTNLKQNPGY</sequence>
<evidence type="ECO:0000259" key="6">
    <source>
        <dbReference type="Pfam" id="PF07980"/>
    </source>
</evidence>
<evidence type="ECO:0000256" key="3">
    <source>
        <dbReference type="ARBA" id="ARBA00022729"/>
    </source>
</evidence>
<evidence type="ECO:0000256" key="1">
    <source>
        <dbReference type="ARBA" id="ARBA00004442"/>
    </source>
</evidence>
<dbReference type="Proteomes" id="UP000652755">
    <property type="component" value="Unassembled WGS sequence"/>
</dbReference>
<keyword evidence="3" id="KW-0732">Signal</keyword>
<dbReference type="Pfam" id="PF07980">
    <property type="entry name" value="SusD_RagB"/>
    <property type="match status" value="1"/>
</dbReference>
<comment type="subcellular location">
    <subcellularLocation>
        <location evidence="1">Cell outer membrane</location>
    </subcellularLocation>
</comment>
<feature type="domain" description="RagB/SusD" evidence="6">
    <location>
        <begin position="347"/>
        <end position="473"/>
    </location>
</feature>
<evidence type="ECO:0000259" key="7">
    <source>
        <dbReference type="Pfam" id="PF14322"/>
    </source>
</evidence>
<proteinExistence type="inferred from homology"/>
<evidence type="ECO:0000256" key="4">
    <source>
        <dbReference type="ARBA" id="ARBA00023136"/>
    </source>
</evidence>
<dbReference type="EMBL" id="JACRYL010000005">
    <property type="protein sequence ID" value="MBC6110248.1"/>
    <property type="molecule type" value="Genomic_DNA"/>
</dbReference>
<dbReference type="InterPro" id="IPR012944">
    <property type="entry name" value="SusD_RagB_dom"/>
</dbReference>
<evidence type="ECO:0000313" key="8">
    <source>
        <dbReference type="EMBL" id="MBC6110248.1"/>
    </source>
</evidence>
<dbReference type="Gene3D" id="1.25.40.390">
    <property type="match status" value="1"/>
</dbReference>
<dbReference type="Gene3D" id="2.20.20.130">
    <property type="match status" value="1"/>
</dbReference>
<dbReference type="PROSITE" id="PS51257">
    <property type="entry name" value="PROKAR_LIPOPROTEIN"/>
    <property type="match status" value="1"/>
</dbReference>
<protein>
    <submittedName>
        <fullName evidence="8">RagB/SusD family nutrient uptake outer membrane protein</fullName>
    </submittedName>
</protein>
<organism evidence="8 9">
    <name type="scientific">Pedobacter fastidiosus</name>
    <dbReference type="NCBI Taxonomy" id="2765361"/>
    <lineage>
        <taxon>Bacteria</taxon>
        <taxon>Pseudomonadati</taxon>
        <taxon>Bacteroidota</taxon>
        <taxon>Sphingobacteriia</taxon>
        <taxon>Sphingobacteriales</taxon>
        <taxon>Sphingobacteriaceae</taxon>
        <taxon>Pedobacter</taxon>
    </lineage>
</organism>
<dbReference type="InterPro" id="IPR011990">
    <property type="entry name" value="TPR-like_helical_dom_sf"/>
</dbReference>
<dbReference type="SUPFAM" id="SSF48452">
    <property type="entry name" value="TPR-like"/>
    <property type="match status" value="1"/>
</dbReference>
<comment type="similarity">
    <text evidence="2">Belongs to the SusD family.</text>
</comment>
<evidence type="ECO:0000313" key="9">
    <source>
        <dbReference type="Proteomes" id="UP000652755"/>
    </source>
</evidence>